<keyword evidence="2" id="KW-0964">Secreted</keyword>
<dbReference type="Gramene" id="Mp3g21360.1">
    <property type="protein sequence ID" value="Mp3g21360.1.cds"/>
    <property type="gene ID" value="Mp3g21360"/>
</dbReference>
<sequence>MPMPSRHAAPNPTTHPTAFMHPKEDPEARVKHLVTPGGFGLVAEPTVILDYHFGPVMSGKGDQIKLFVVYYGTFSKKQRATLNTFFKSFWAGTSRDKRATVGKWWKITRNYVDLYNSPVAKSIVLAGEMSDRYSLGKDITQNDIQSLVIKSMKKFGADARSLYLVLTSDDVLVERFCMSVCGTHFYTFPSDATKSQMVPYGWVGNPSKQCPEFCSWPYAAGGFQTKALIAPNGDAGIDGMIITIANLLAGMGTNPYGNAFFQADGLEASGVCQGIYGKGAFPGYPGELQVDNSTGASYNVVGAKNMKFLVPWMWDPTTLQCTGQA</sequence>
<proteinExistence type="inferred from homology"/>
<gene>
    <name evidence="6" type="ORF">MARPO_0160s0031</name>
</gene>
<organism evidence="6 7">
    <name type="scientific">Marchantia polymorpha</name>
    <name type="common">Common liverwort</name>
    <name type="synonym">Marchantia aquatica</name>
    <dbReference type="NCBI Taxonomy" id="3197"/>
    <lineage>
        <taxon>Eukaryota</taxon>
        <taxon>Viridiplantae</taxon>
        <taxon>Streptophyta</taxon>
        <taxon>Embryophyta</taxon>
        <taxon>Marchantiophyta</taxon>
        <taxon>Marchantiopsida</taxon>
        <taxon>Marchantiidae</taxon>
        <taxon>Marchantiales</taxon>
        <taxon>Marchantiaceae</taxon>
        <taxon>Marchantia</taxon>
    </lineage>
</organism>
<dbReference type="GO" id="GO:0005576">
    <property type="term" value="C:extracellular region"/>
    <property type="evidence" value="ECO:0007669"/>
    <property type="project" value="UniProtKB-SubCell"/>
</dbReference>
<reference evidence="7" key="1">
    <citation type="journal article" date="2017" name="Cell">
        <title>Insights into land plant evolution garnered from the Marchantia polymorpha genome.</title>
        <authorList>
            <person name="Bowman J.L."/>
            <person name="Kohchi T."/>
            <person name="Yamato K.T."/>
            <person name="Jenkins J."/>
            <person name="Shu S."/>
            <person name="Ishizaki K."/>
            <person name="Yamaoka S."/>
            <person name="Nishihama R."/>
            <person name="Nakamura Y."/>
            <person name="Berger F."/>
            <person name="Adam C."/>
            <person name="Aki S.S."/>
            <person name="Althoff F."/>
            <person name="Araki T."/>
            <person name="Arteaga-Vazquez M.A."/>
            <person name="Balasubrmanian S."/>
            <person name="Barry K."/>
            <person name="Bauer D."/>
            <person name="Boehm C.R."/>
            <person name="Briginshaw L."/>
            <person name="Caballero-Perez J."/>
            <person name="Catarino B."/>
            <person name="Chen F."/>
            <person name="Chiyoda S."/>
            <person name="Chovatia M."/>
            <person name="Davies K.M."/>
            <person name="Delmans M."/>
            <person name="Demura T."/>
            <person name="Dierschke T."/>
            <person name="Dolan L."/>
            <person name="Dorantes-Acosta A.E."/>
            <person name="Eklund D.M."/>
            <person name="Florent S.N."/>
            <person name="Flores-Sandoval E."/>
            <person name="Fujiyama A."/>
            <person name="Fukuzawa H."/>
            <person name="Galik B."/>
            <person name="Grimanelli D."/>
            <person name="Grimwood J."/>
            <person name="Grossniklaus U."/>
            <person name="Hamada T."/>
            <person name="Haseloff J."/>
            <person name="Hetherington A.J."/>
            <person name="Higo A."/>
            <person name="Hirakawa Y."/>
            <person name="Hundley H.N."/>
            <person name="Ikeda Y."/>
            <person name="Inoue K."/>
            <person name="Inoue S.I."/>
            <person name="Ishida S."/>
            <person name="Jia Q."/>
            <person name="Kakita M."/>
            <person name="Kanazawa T."/>
            <person name="Kawai Y."/>
            <person name="Kawashima T."/>
            <person name="Kennedy M."/>
            <person name="Kinose K."/>
            <person name="Kinoshita T."/>
            <person name="Kohara Y."/>
            <person name="Koide E."/>
            <person name="Komatsu K."/>
            <person name="Kopischke S."/>
            <person name="Kubo M."/>
            <person name="Kyozuka J."/>
            <person name="Lagercrantz U."/>
            <person name="Lin S.S."/>
            <person name="Lindquist E."/>
            <person name="Lipzen A.M."/>
            <person name="Lu C.W."/>
            <person name="De Luna E."/>
            <person name="Martienssen R.A."/>
            <person name="Minamino N."/>
            <person name="Mizutani M."/>
            <person name="Mizutani M."/>
            <person name="Mochizuki N."/>
            <person name="Monte I."/>
            <person name="Mosher R."/>
            <person name="Nagasaki H."/>
            <person name="Nakagami H."/>
            <person name="Naramoto S."/>
            <person name="Nishitani K."/>
            <person name="Ohtani M."/>
            <person name="Okamoto T."/>
            <person name="Okumura M."/>
            <person name="Phillips J."/>
            <person name="Pollak B."/>
            <person name="Reinders A."/>
            <person name="Rovekamp M."/>
            <person name="Sano R."/>
            <person name="Sawa S."/>
            <person name="Schmid M.W."/>
            <person name="Shirakawa M."/>
            <person name="Solano R."/>
            <person name="Spunde A."/>
            <person name="Suetsugu N."/>
            <person name="Sugano S."/>
            <person name="Sugiyama A."/>
            <person name="Sun R."/>
            <person name="Suzuki Y."/>
            <person name="Takenaka M."/>
            <person name="Takezawa D."/>
            <person name="Tomogane H."/>
            <person name="Tsuzuki M."/>
            <person name="Ueda T."/>
            <person name="Umeda M."/>
            <person name="Ward J.M."/>
            <person name="Watanabe Y."/>
            <person name="Yazaki K."/>
            <person name="Yokoyama R."/>
            <person name="Yoshitake Y."/>
            <person name="Yotsui I."/>
            <person name="Zachgo S."/>
            <person name="Schmutz J."/>
        </authorList>
    </citation>
    <scope>NUCLEOTIDE SEQUENCE [LARGE SCALE GENOMIC DNA]</scope>
    <source>
        <strain evidence="7">Tak-1</strain>
    </source>
</reference>
<evidence type="ECO:0000256" key="5">
    <source>
        <dbReference type="SAM" id="MobiDB-lite"/>
    </source>
</evidence>
<comment type="subcellular location">
    <subcellularLocation>
        <location evidence="1">Secreted</location>
    </subcellularLocation>
</comment>
<evidence type="ECO:0000256" key="1">
    <source>
        <dbReference type="ARBA" id="ARBA00004613"/>
    </source>
</evidence>
<keyword evidence="3" id="KW-0732">Signal</keyword>
<dbReference type="Pfam" id="PF04674">
    <property type="entry name" value="Phi_1"/>
    <property type="match status" value="1"/>
</dbReference>
<comment type="similarity">
    <text evidence="4">Belongs to the EXORDIUM family.</text>
</comment>
<dbReference type="AlphaFoldDB" id="A0A2R6W408"/>
<keyword evidence="7" id="KW-1185">Reference proteome</keyword>
<evidence type="ECO:0000256" key="3">
    <source>
        <dbReference type="ARBA" id="ARBA00022729"/>
    </source>
</evidence>
<evidence type="ECO:0000256" key="2">
    <source>
        <dbReference type="ARBA" id="ARBA00022525"/>
    </source>
</evidence>
<evidence type="ECO:0000313" key="7">
    <source>
        <dbReference type="Proteomes" id="UP000244005"/>
    </source>
</evidence>
<dbReference type="OrthoDB" id="2017091at2759"/>
<dbReference type="InterPro" id="IPR006766">
    <property type="entry name" value="EXORDIUM-like"/>
</dbReference>
<evidence type="ECO:0000256" key="4">
    <source>
        <dbReference type="ARBA" id="ARBA00023591"/>
    </source>
</evidence>
<accession>A0A2R6W408</accession>
<dbReference type="Proteomes" id="UP000244005">
    <property type="component" value="Unassembled WGS sequence"/>
</dbReference>
<dbReference type="OMA" id="WWKITRN"/>
<name>A0A2R6W408_MARPO</name>
<dbReference type="PANTHER" id="PTHR31279">
    <property type="entry name" value="PROTEIN EXORDIUM-LIKE 5"/>
    <property type="match status" value="1"/>
</dbReference>
<protein>
    <submittedName>
        <fullName evidence="6">Uncharacterized protein</fullName>
    </submittedName>
</protein>
<dbReference type="PANTHER" id="PTHR31279:SF79">
    <property type="entry name" value="PROTEIN EXORDIUM-LIKE 2"/>
    <property type="match status" value="1"/>
</dbReference>
<evidence type="ECO:0000313" key="6">
    <source>
        <dbReference type="EMBL" id="PTQ28581.1"/>
    </source>
</evidence>
<feature type="region of interest" description="Disordered" evidence="5">
    <location>
        <begin position="1"/>
        <end position="21"/>
    </location>
</feature>
<dbReference type="EMBL" id="KZ772830">
    <property type="protein sequence ID" value="PTQ28581.1"/>
    <property type="molecule type" value="Genomic_DNA"/>
</dbReference>